<dbReference type="OrthoDB" id="5192138at2"/>
<dbReference type="Proteomes" id="UP000295124">
    <property type="component" value="Unassembled WGS sequence"/>
</dbReference>
<gene>
    <name evidence="1" type="ORF">E1263_31645</name>
</gene>
<evidence type="ECO:0000313" key="2">
    <source>
        <dbReference type="Proteomes" id="UP000295124"/>
    </source>
</evidence>
<protein>
    <submittedName>
        <fullName evidence="1">Uncharacterized protein</fullName>
    </submittedName>
</protein>
<dbReference type="AlphaFoldDB" id="A0A4R4YWM7"/>
<accession>A0A4R4YWM7</accession>
<organism evidence="1 2">
    <name type="scientific">Kribbella antibiotica</name>
    <dbReference type="NCBI Taxonomy" id="190195"/>
    <lineage>
        <taxon>Bacteria</taxon>
        <taxon>Bacillati</taxon>
        <taxon>Actinomycetota</taxon>
        <taxon>Actinomycetes</taxon>
        <taxon>Propionibacteriales</taxon>
        <taxon>Kribbellaceae</taxon>
        <taxon>Kribbella</taxon>
    </lineage>
</organism>
<dbReference type="EMBL" id="SMKX01000126">
    <property type="protein sequence ID" value="TDD49868.1"/>
    <property type="molecule type" value="Genomic_DNA"/>
</dbReference>
<proteinExistence type="predicted"/>
<comment type="caution">
    <text evidence="1">The sequence shown here is derived from an EMBL/GenBank/DDBJ whole genome shotgun (WGS) entry which is preliminary data.</text>
</comment>
<dbReference type="RefSeq" id="WP_132174064.1">
    <property type="nucleotide sequence ID" value="NZ_SMKX01000126.1"/>
</dbReference>
<name>A0A4R4YWM7_9ACTN</name>
<reference evidence="1 2" key="1">
    <citation type="submission" date="2019-03" db="EMBL/GenBank/DDBJ databases">
        <title>Draft genome sequences of novel Actinobacteria.</title>
        <authorList>
            <person name="Sahin N."/>
            <person name="Ay H."/>
            <person name="Saygin H."/>
        </authorList>
    </citation>
    <scope>NUCLEOTIDE SEQUENCE [LARGE SCALE GENOMIC DNA]</scope>
    <source>
        <strain evidence="1 2">JCM 13523</strain>
    </source>
</reference>
<keyword evidence="2" id="KW-1185">Reference proteome</keyword>
<evidence type="ECO:0000313" key="1">
    <source>
        <dbReference type="EMBL" id="TDD49868.1"/>
    </source>
</evidence>
<sequence>MDLKAYYAENRRRLEIAQREFADRSHGWDFTLAPHASAWAASQPALVNANALPGLVERAGAAGVIRVPEPGVLRSAFASRHPETEVETGVGFGFWPDTAEYLVVHASATIPYAELPALDVLGVLERVVETFLGPRPSYRQS</sequence>